<dbReference type="CDD" id="cd03786">
    <property type="entry name" value="GTB_UDP-GlcNAc_2-Epimerase"/>
    <property type="match status" value="1"/>
</dbReference>
<organism evidence="2 3">
    <name type="scientific">Pedobacter helvus</name>
    <dbReference type="NCBI Taxonomy" id="2563444"/>
    <lineage>
        <taxon>Bacteria</taxon>
        <taxon>Pseudomonadati</taxon>
        <taxon>Bacteroidota</taxon>
        <taxon>Sphingobacteriia</taxon>
        <taxon>Sphingobacteriales</taxon>
        <taxon>Sphingobacteriaceae</taxon>
        <taxon>Pedobacter</taxon>
    </lineage>
</organism>
<evidence type="ECO:0000313" key="3">
    <source>
        <dbReference type="Proteomes" id="UP001517367"/>
    </source>
</evidence>
<dbReference type="GO" id="GO:0016798">
    <property type="term" value="F:hydrolase activity, acting on glycosyl bonds"/>
    <property type="evidence" value="ECO:0007669"/>
    <property type="project" value="UniProtKB-KW"/>
</dbReference>
<name>A0ABW9JFJ8_9SPHI</name>
<dbReference type="NCBIfam" id="TIGR03568">
    <property type="entry name" value="NeuC_NnaA"/>
    <property type="match status" value="1"/>
</dbReference>
<dbReference type="Gene3D" id="3.40.50.2000">
    <property type="entry name" value="Glycogen Phosphorylase B"/>
    <property type="match status" value="2"/>
</dbReference>
<gene>
    <name evidence="2" type="primary">neuC</name>
    <name evidence="2" type="ORF">E5L68_003905</name>
</gene>
<dbReference type="EMBL" id="SRMP02000003">
    <property type="protein sequence ID" value="MFN0290518.1"/>
    <property type="molecule type" value="Genomic_DNA"/>
</dbReference>
<proteinExistence type="predicted"/>
<keyword evidence="2" id="KW-0326">Glycosidase</keyword>
<sequence length="389" mass="43306">MENKRKVCIVTGTRAEYGLLYWVIKGVNEDLELDLQLIVTGMHLSPEFGLTYKQIENDGFHVNKKIEVLLSSDTPVGIAKSMGLGSISFAEAYAELEPDIILVLGDRFEIFSAVSAAMVSRIPVAHCHGGEATEGLIDEPIRHSITKMSHLHFTSTEEYKNRVIQLGEQPKSVYNTGALGIENVNRLSLLDLDDFEKSINFQIKDKFTFLVTFHPVTLETSSAKRQIEELLDALSTYPEAKIIFTKANADTDGRIINQLIDEYVSENSSQSIAFTSLGQLRYLSALTHVDLVIGNSSSGLLEVPSFKKPTINIGDRQLGRVKAKSVIDCEATKESICNAINKANSKEFKEQLQKIVNPYGKENASEKIIEVLKSTDLTKILKKKFYNII</sequence>
<reference evidence="2 3" key="1">
    <citation type="submission" date="2024-12" db="EMBL/GenBank/DDBJ databases">
        <authorList>
            <person name="Hu S."/>
        </authorList>
    </citation>
    <scope>NUCLEOTIDE SEQUENCE [LARGE SCALE GENOMIC DNA]</scope>
    <source>
        <strain evidence="2 3">P-25</strain>
    </source>
</reference>
<comment type="caution">
    <text evidence="2">The sequence shown here is derived from an EMBL/GenBank/DDBJ whole genome shotgun (WGS) entry which is preliminary data.</text>
</comment>
<dbReference type="SUPFAM" id="SSF53756">
    <property type="entry name" value="UDP-Glycosyltransferase/glycogen phosphorylase"/>
    <property type="match status" value="1"/>
</dbReference>
<keyword evidence="2" id="KW-0378">Hydrolase</keyword>
<feature type="domain" description="UDP-N-acetylglucosamine 2-epimerase" evidence="1">
    <location>
        <begin position="28"/>
        <end position="373"/>
    </location>
</feature>
<evidence type="ECO:0000313" key="2">
    <source>
        <dbReference type="EMBL" id="MFN0290518.1"/>
    </source>
</evidence>
<keyword evidence="3" id="KW-1185">Reference proteome</keyword>
<protein>
    <submittedName>
        <fullName evidence="2">UDP-N-acetylglucosamine 2-epimerase</fullName>
        <ecNumber evidence="2">3.2.1.183</ecNumber>
    </submittedName>
</protein>
<evidence type="ECO:0000259" key="1">
    <source>
        <dbReference type="Pfam" id="PF02350"/>
    </source>
</evidence>
<dbReference type="RefSeq" id="WP_138729743.1">
    <property type="nucleotide sequence ID" value="NZ_SRMP02000003.1"/>
</dbReference>
<dbReference type="InterPro" id="IPR029767">
    <property type="entry name" value="WecB-like"/>
</dbReference>
<dbReference type="PANTHER" id="PTHR43174:SF3">
    <property type="entry name" value="UDP-N-ACETYLGLUCOSAMINE 2-EPIMERASE"/>
    <property type="match status" value="1"/>
</dbReference>
<dbReference type="InterPro" id="IPR003331">
    <property type="entry name" value="UDP_GlcNAc_Epimerase_2_dom"/>
</dbReference>
<dbReference type="Proteomes" id="UP001517367">
    <property type="component" value="Unassembled WGS sequence"/>
</dbReference>
<dbReference type="Pfam" id="PF02350">
    <property type="entry name" value="Epimerase_2"/>
    <property type="match status" value="1"/>
</dbReference>
<dbReference type="InterPro" id="IPR020004">
    <property type="entry name" value="UDP-GlcNAc_Epase"/>
</dbReference>
<dbReference type="PANTHER" id="PTHR43174">
    <property type="entry name" value="UDP-N-ACETYLGLUCOSAMINE 2-EPIMERASE"/>
    <property type="match status" value="1"/>
</dbReference>
<accession>A0ABW9JFJ8</accession>
<dbReference type="EC" id="3.2.1.183" evidence="2"/>